<dbReference type="Pfam" id="PF00842">
    <property type="entry name" value="Ala_racemase_C"/>
    <property type="match status" value="1"/>
</dbReference>
<comment type="pathway">
    <text evidence="4">Amino-acid biosynthesis; D-alanine biosynthesis; D-alanine from L-alanine: step 1/1.</text>
</comment>
<dbReference type="InterPro" id="IPR009006">
    <property type="entry name" value="Ala_racemase/Decarboxylase_C"/>
</dbReference>
<protein>
    <recommendedName>
        <fullName evidence="4">Alanine racemase</fullName>
        <ecNumber evidence="4">5.1.1.1</ecNumber>
    </recommendedName>
</protein>
<dbReference type="InterPro" id="IPR029066">
    <property type="entry name" value="PLP-binding_barrel"/>
</dbReference>
<feature type="binding site" evidence="4">
    <location>
        <position position="326"/>
    </location>
    <ligand>
        <name>substrate</name>
    </ligand>
</feature>
<dbReference type="InterPro" id="IPR001608">
    <property type="entry name" value="Ala_racemase_N"/>
</dbReference>
<dbReference type="RefSeq" id="WP_344796977.1">
    <property type="nucleotide sequence ID" value="NZ_BAABAU010000003.1"/>
</dbReference>
<dbReference type="EC" id="5.1.1.1" evidence="4"/>
<feature type="binding site" evidence="4">
    <location>
        <position position="138"/>
    </location>
    <ligand>
        <name>substrate</name>
    </ligand>
</feature>
<proteinExistence type="inferred from homology"/>
<comment type="similarity">
    <text evidence="4">Belongs to the alanine racemase family.</text>
</comment>
<dbReference type="HAMAP" id="MF_01201">
    <property type="entry name" value="Ala_racemase"/>
    <property type="match status" value="1"/>
</dbReference>
<evidence type="ECO:0000313" key="7">
    <source>
        <dbReference type="Proteomes" id="UP001501594"/>
    </source>
</evidence>
<keyword evidence="3 4" id="KW-0413">Isomerase</keyword>
<dbReference type="InterPro" id="IPR011079">
    <property type="entry name" value="Ala_racemase_C"/>
</dbReference>
<keyword evidence="2 4" id="KW-0663">Pyridoxal phosphate</keyword>
<comment type="caution">
    <text evidence="6">The sequence shown here is derived from an EMBL/GenBank/DDBJ whole genome shotgun (WGS) entry which is preliminary data.</text>
</comment>
<reference evidence="7" key="1">
    <citation type="journal article" date="2019" name="Int. J. Syst. Evol. Microbiol.">
        <title>The Global Catalogue of Microorganisms (GCM) 10K type strain sequencing project: providing services to taxonomists for standard genome sequencing and annotation.</title>
        <authorList>
            <consortium name="The Broad Institute Genomics Platform"/>
            <consortium name="The Broad Institute Genome Sequencing Center for Infectious Disease"/>
            <person name="Wu L."/>
            <person name="Ma J."/>
        </authorList>
    </citation>
    <scope>NUCLEOTIDE SEQUENCE [LARGE SCALE GENOMIC DNA]</scope>
    <source>
        <strain evidence="7">JCM 17442</strain>
    </source>
</reference>
<evidence type="ECO:0000256" key="1">
    <source>
        <dbReference type="ARBA" id="ARBA00001933"/>
    </source>
</evidence>
<comment type="cofactor">
    <cofactor evidence="1 4">
        <name>pyridoxal 5'-phosphate</name>
        <dbReference type="ChEBI" id="CHEBI:597326"/>
    </cofactor>
</comment>
<dbReference type="Pfam" id="PF01168">
    <property type="entry name" value="Ala_racemase_N"/>
    <property type="match status" value="1"/>
</dbReference>
<feature type="active site" description="Proton acceptor; specific for D-alanine" evidence="4">
    <location>
        <position position="44"/>
    </location>
</feature>
<dbReference type="SUPFAM" id="SSF50621">
    <property type="entry name" value="Alanine racemase C-terminal domain-like"/>
    <property type="match status" value="1"/>
</dbReference>
<comment type="catalytic activity">
    <reaction evidence="4">
        <text>L-alanine = D-alanine</text>
        <dbReference type="Rhea" id="RHEA:20249"/>
        <dbReference type="ChEBI" id="CHEBI:57416"/>
        <dbReference type="ChEBI" id="CHEBI:57972"/>
        <dbReference type="EC" id="5.1.1.1"/>
    </reaction>
</comment>
<feature type="domain" description="Alanine racemase C-terminal" evidence="5">
    <location>
        <begin position="245"/>
        <end position="394"/>
    </location>
</feature>
<dbReference type="InterPro" id="IPR000821">
    <property type="entry name" value="Ala_racemase"/>
</dbReference>
<dbReference type="PANTHER" id="PTHR30511:SF0">
    <property type="entry name" value="ALANINE RACEMASE, CATABOLIC-RELATED"/>
    <property type="match status" value="1"/>
</dbReference>
<sequence length="413" mass="42213">MNRPQTLRVAGRSPILLEIDTDAISDNTRLLAARTPKELLVVVKGDGYGHGAATLAHAAVRGGASWVGVTGIGHGVALREAGIGVPILSWLHDGEIDPGVAAGECIDLAIGSFDDLAAVARSSRRVRVHLNVDTGLAREGFAEADWVRAAALLADAERKRRIAVVGLMSHLASADVPGHLANGAQRLAFERALAVARAAGLRPTITHLGATSAVLTAPETPGTLVRVGAGTVGIDLTATTELRGAMTLTAPLLDVREVAAGTASGYGHLWRSDRATRLGLVPVGYADGLPRAATALRPRTAGSAAGSGPEVLVTGRRVPVVGPMSMNALVVDLGPDGPARPGDPVTVFGAPRASAAGSPESATAPTVAEWAAWAGTIPQDVVTSVGRALPRVVVGSAASGAAWERRRTERRSA</sequence>
<evidence type="ECO:0000256" key="4">
    <source>
        <dbReference type="HAMAP-Rule" id="MF_01201"/>
    </source>
</evidence>
<dbReference type="NCBIfam" id="TIGR00492">
    <property type="entry name" value="alr"/>
    <property type="match status" value="1"/>
</dbReference>
<accession>A0ABP8E469</accession>
<evidence type="ECO:0000256" key="3">
    <source>
        <dbReference type="ARBA" id="ARBA00023235"/>
    </source>
</evidence>
<gene>
    <name evidence="6" type="primary">alr_3</name>
    <name evidence="6" type="ORF">GCM10022256_26640</name>
</gene>
<evidence type="ECO:0000259" key="5">
    <source>
        <dbReference type="SMART" id="SM01005"/>
    </source>
</evidence>
<dbReference type="PROSITE" id="PS00395">
    <property type="entry name" value="ALANINE_RACEMASE"/>
    <property type="match status" value="1"/>
</dbReference>
<dbReference type="Gene3D" id="3.20.20.10">
    <property type="entry name" value="Alanine racemase"/>
    <property type="match status" value="1"/>
</dbReference>
<evidence type="ECO:0000256" key="2">
    <source>
        <dbReference type="ARBA" id="ARBA00022898"/>
    </source>
</evidence>
<dbReference type="EMBL" id="BAABAU010000003">
    <property type="protein sequence ID" value="GAA4267052.1"/>
    <property type="molecule type" value="Genomic_DNA"/>
</dbReference>
<dbReference type="CDD" id="cd00430">
    <property type="entry name" value="PLPDE_III_AR"/>
    <property type="match status" value="1"/>
</dbReference>
<dbReference type="SMART" id="SM01005">
    <property type="entry name" value="Ala_racemase_C"/>
    <property type="match status" value="1"/>
</dbReference>
<feature type="modified residue" description="N6-(pyridoxal phosphate)lysine" evidence="4">
    <location>
        <position position="44"/>
    </location>
</feature>
<dbReference type="InterPro" id="IPR020622">
    <property type="entry name" value="Ala_racemase_pyridoxalP-BS"/>
</dbReference>
<dbReference type="SUPFAM" id="SSF51419">
    <property type="entry name" value="PLP-binding barrel"/>
    <property type="match status" value="1"/>
</dbReference>
<evidence type="ECO:0000313" key="6">
    <source>
        <dbReference type="EMBL" id="GAA4267052.1"/>
    </source>
</evidence>
<dbReference type="Gene3D" id="2.40.37.10">
    <property type="entry name" value="Lyase, Ornithine Decarboxylase, Chain A, domain 1"/>
    <property type="match status" value="1"/>
</dbReference>
<keyword evidence="7" id="KW-1185">Reference proteome</keyword>
<dbReference type="PANTHER" id="PTHR30511">
    <property type="entry name" value="ALANINE RACEMASE"/>
    <property type="match status" value="1"/>
</dbReference>
<name>A0ABP8E469_9MICO</name>
<dbReference type="PRINTS" id="PR00992">
    <property type="entry name" value="ALARACEMASE"/>
</dbReference>
<dbReference type="Proteomes" id="UP001501594">
    <property type="component" value="Unassembled WGS sequence"/>
</dbReference>
<comment type="function">
    <text evidence="4">Catalyzes the interconversion of L-alanine and D-alanine. May also act on other amino acids.</text>
</comment>
<organism evidence="6 7">
    <name type="scientific">Frondihabitans peucedani</name>
    <dbReference type="NCBI Taxonomy" id="598626"/>
    <lineage>
        <taxon>Bacteria</taxon>
        <taxon>Bacillati</taxon>
        <taxon>Actinomycetota</taxon>
        <taxon>Actinomycetes</taxon>
        <taxon>Micrococcales</taxon>
        <taxon>Microbacteriaceae</taxon>
        <taxon>Frondihabitans</taxon>
    </lineage>
</organism>
<feature type="active site" description="Proton acceptor; specific for L-alanine" evidence="4">
    <location>
        <position position="266"/>
    </location>
</feature>